<dbReference type="EMBL" id="FUWP01000025">
    <property type="protein sequence ID" value="SKA52918.1"/>
    <property type="molecule type" value="Genomic_DNA"/>
</dbReference>
<name>A0A1T4UK21_9GAMM</name>
<dbReference type="AlphaFoldDB" id="A0A1T4UK21"/>
<accession>A0A1T4UK21</accession>
<dbReference type="OrthoDB" id="6683797at2"/>
<protein>
    <recommendedName>
        <fullName evidence="3">Head processing protein</fullName>
    </recommendedName>
</protein>
<organism evidence="1 2">
    <name type="scientific">Photobacterium toruni</name>
    <dbReference type="NCBI Taxonomy" id="1935446"/>
    <lineage>
        <taxon>Bacteria</taxon>
        <taxon>Pseudomonadati</taxon>
        <taxon>Pseudomonadota</taxon>
        <taxon>Gammaproteobacteria</taxon>
        <taxon>Vibrionales</taxon>
        <taxon>Vibrionaceae</taxon>
        <taxon>Photobacterium</taxon>
    </lineage>
</organism>
<sequence>MSNGLQKIELKFNIFDTGREYTGQQRGYILANVKQVINSPLVQERLRLREMVGYVGHGLREMAGKLTLGEKVSVKMANGQMMVVDAIPSNVTIDMSIDDDGNLTHTQEVLNNNEGQKLLGLHNSKIGGFSWAAGGGKVGENTIISDLLGFDYVHNPLFSSNRGYVLDSADNDTYDREAILDNLTAAGVNTEQREMVLDTFTASAVFEAAQYREQLFASQQVIADQHEKQSELQLLLDSATNETDILKNTLATRNDLFKQLQNTSLLNINDKVLDALINMNSPDHAEIVRNLLLDAASIDTSQLPIGTHKPLYAKRNIEKEFGYGDVESALDRGMYD</sequence>
<proteinExistence type="predicted"/>
<reference evidence="1 2" key="1">
    <citation type="submission" date="2017-02" db="EMBL/GenBank/DDBJ databases">
        <authorList>
            <person name="Peterson S.W."/>
        </authorList>
    </citation>
    <scope>NUCLEOTIDE SEQUENCE [LARGE SCALE GENOMIC DNA]</scope>
    <source>
        <strain evidence="1 2">CECT 9189</strain>
    </source>
</reference>
<evidence type="ECO:0000313" key="1">
    <source>
        <dbReference type="EMBL" id="SKA52918.1"/>
    </source>
</evidence>
<dbReference type="RefSeq" id="WP_080176082.1">
    <property type="nucleotide sequence ID" value="NZ_AP024857.1"/>
</dbReference>
<gene>
    <name evidence="1" type="ORF">CZ814_03367</name>
</gene>
<dbReference type="Proteomes" id="UP000191116">
    <property type="component" value="Unassembled WGS sequence"/>
</dbReference>
<evidence type="ECO:0000313" key="2">
    <source>
        <dbReference type="Proteomes" id="UP000191116"/>
    </source>
</evidence>
<evidence type="ECO:0008006" key="3">
    <source>
        <dbReference type="Google" id="ProtNLM"/>
    </source>
</evidence>